<evidence type="ECO:0000313" key="2">
    <source>
        <dbReference type="Proteomes" id="UP000694892"/>
    </source>
</evidence>
<organism evidence="1 2">
    <name type="scientific">Xenopus laevis</name>
    <name type="common">African clawed frog</name>
    <dbReference type="NCBI Taxonomy" id="8355"/>
    <lineage>
        <taxon>Eukaryota</taxon>
        <taxon>Metazoa</taxon>
        <taxon>Chordata</taxon>
        <taxon>Craniata</taxon>
        <taxon>Vertebrata</taxon>
        <taxon>Euteleostomi</taxon>
        <taxon>Amphibia</taxon>
        <taxon>Batrachia</taxon>
        <taxon>Anura</taxon>
        <taxon>Pipoidea</taxon>
        <taxon>Pipidae</taxon>
        <taxon>Xenopodinae</taxon>
        <taxon>Xenopus</taxon>
        <taxon>Xenopus</taxon>
    </lineage>
</organism>
<name>A0A974CIZ9_XENLA</name>
<dbReference type="Proteomes" id="UP000694892">
    <property type="component" value="Chromosome 6S"/>
</dbReference>
<evidence type="ECO:0000313" key="1">
    <source>
        <dbReference type="EMBL" id="OCT74139.1"/>
    </source>
</evidence>
<feature type="non-terminal residue" evidence="1">
    <location>
        <position position="1"/>
    </location>
</feature>
<feature type="non-terminal residue" evidence="1">
    <location>
        <position position="36"/>
    </location>
</feature>
<accession>A0A974CIZ9</accession>
<gene>
    <name evidence="1" type="ORF">XELAEV_180331016mg</name>
</gene>
<dbReference type="AlphaFoldDB" id="A0A974CIZ9"/>
<protein>
    <submittedName>
        <fullName evidence="1">Uncharacterized protein</fullName>
    </submittedName>
</protein>
<dbReference type="EMBL" id="CM004477">
    <property type="protein sequence ID" value="OCT74139.1"/>
    <property type="molecule type" value="Genomic_DNA"/>
</dbReference>
<sequence>NLPNDLNNEEYRLETELCLSPDQPADHKIIPDIVKR</sequence>
<reference evidence="2" key="1">
    <citation type="journal article" date="2016" name="Nature">
        <title>Genome evolution in the allotetraploid frog Xenopus laevis.</title>
        <authorList>
            <person name="Session A.M."/>
            <person name="Uno Y."/>
            <person name="Kwon T."/>
            <person name="Chapman J.A."/>
            <person name="Toyoda A."/>
            <person name="Takahashi S."/>
            <person name="Fukui A."/>
            <person name="Hikosaka A."/>
            <person name="Suzuki A."/>
            <person name="Kondo M."/>
            <person name="van Heeringen S.J."/>
            <person name="Quigley I."/>
            <person name="Heinz S."/>
            <person name="Ogino H."/>
            <person name="Ochi H."/>
            <person name="Hellsten U."/>
            <person name="Lyons J.B."/>
            <person name="Simakov O."/>
            <person name="Putnam N."/>
            <person name="Stites J."/>
            <person name="Kuroki Y."/>
            <person name="Tanaka T."/>
            <person name="Michiue T."/>
            <person name="Watanabe M."/>
            <person name="Bogdanovic O."/>
            <person name="Lister R."/>
            <person name="Georgiou G."/>
            <person name="Paranjpe S.S."/>
            <person name="van Kruijsbergen I."/>
            <person name="Shu S."/>
            <person name="Carlson J."/>
            <person name="Kinoshita T."/>
            <person name="Ohta Y."/>
            <person name="Mawaribuchi S."/>
            <person name="Jenkins J."/>
            <person name="Grimwood J."/>
            <person name="Schmutz J."/>
            <person name="Mitros T."/>
            <person name="Mozaffari S.V."/>
            <person name="Suzuki Y."/>
            <person name="Haramoto Y."/>
            <person name="Yamamoto T.S."/>
            <person name="Takagi C."/>
            <person name="Heald R."/>
            <person name="Miller K."/>
            <person name="Haudenschild C."/>
            <person name="Kitzman J."/>
            <person name="Nakayama T."/>
            <person name="Izutsu Y."/>
            <person name="Robert J."/>
            <person name="Fortriede J."/>
            <person name="Burns K."/>
            <person name="Lotay V."/>
            <person name="Karimi K."/>
            <person name="Yasuoka Y."/>
            <person name="Dichmann D.S."/>
            <person name="Flajnik M.F."/>
            <person name="Houston D.W."/>
            <person name="Shendure J."/>
            <person name="DuPasquier L."/>
            <person name="Vize P.D."/>
            <person name="Zorn A.M."/>
            <person name="Ito M."/>
            <person name="Marcotte E.M."/>
            <person name="Wallingford J.B."/>
            <person name="Ito Y."/>
            <person name="Asashima M."/>
            <person name="Ueno N."/>
            <person name="Matsuda Y."/>
            <person name="Veenstra G.J."/>
            <person name="Fujiyama A."/>
            <person name="Harland R.M."/>
            <person name="Taira M."/>
            <person name="Rokhsar D.S."/>
        </authorList>
    </citation>
    <scope>NUCLEOTIDE SEQUENCE [LARGE SCALE GENOMIC DNA]</scope>
    <source>
        <strain evidence="2">J</strain>
    </source>
</reference>
<proteinExistence type="predicted"/>